<protein>
    <recommendedName>
        <fullName evidence="4">HTH marR-type domain-containing protein</fullName>
    </recommendedName>
</protein>
<evidence type="ECO:0000313" key="5">
    <source>
        <dbReference type="EMBL" id="KFI95081.1"/>
    </source>
</evidence>
<dbReference type="InterPro" id="IPR000835">
    <property type="entry name" value="HTH_MarR-typ"/>
</dbReference>
<dbReference type="AlphaFoldDB" id="A0A087DHT1"/>
<accession>A0A087DHT1</accession>
<dbReference type="GO" id="GO:0006950">
    <property type="term" value="P:response to stress"/>
    <property type="evidence" value="ECO:0007669"/>
    <property type="project" value="TreeGrafter"/>
</dbReference>
<evidence type="ECO:0000256" key="2">
    <source>
        <dbReference type="ARBA" id="ARBA00023125"/>
    </source>
</evidence>
<evidence type="ECO:0000256" key="1">
    <source>
        <dbReference type="ARBA" id="ARBA00023015"/>
    </source>
</evidence>
<proteinExistence type="predicted"/>
<keyword evidence="1" id="KW-0805">Transcription regulation</keyword>
<dbReference type="GO" id="GO:0003700">
    <property type="term" value="F:DNA-binding transcription factor activity"/>
    <property type="evidence" value="ECO:0007669"/>
    <property type="project" value="InterPro"/>
</dbReference>
<dbReference type="GO" id="GO:0003677">
    <property type="term" value="F:DNA binding"/>
    <property type="evidence" value="ECO:0007669"/>
    <property type="project" value="UniProtKB-KW"/>
</dbReference>
<dbReference type="PANTHER" id="PTHR33164">
    <property type="entry name" value="TRANSCRIPTIONAL REGULATOR, MARR FAMILY"/>
    <property type="match status" value="1"/>
</dbReference>
<dbReference type="GeneID" id="85165883"/>
<keyword evidence="6" id="KW-1185">Reference proteome</keyword>
<feature type="domain" description="HTH marR-type" evidence="4">
    <location>
        <begin position="8"/>
        <end position="137"/>
    </location>
</feature>
<dbReference type="Gene3D" id="1.10.10.10">
    <property type="entry name" value="Winged helix-like DNA-binding domain superfamily/Winged helix DNA-binding domain"/>
    <property type="match status" value="1"/>
</dbReference>
<sequence length="148" mass="16620">MTMDDKTLAGLFYEVARISHQRETRRDHSLIYGSGQTRCLLTVSGLGPVSQRRLAAILGIRSASLSELLGKMETRGWIVRTPHPEDGRTYLVALTDEGKAEAMRRRAAADGSSGELLEALTAQQREQFAEILTVIKEHYRELDKHDIR</sequence>
<comment type="caution">
    <text evidence="5">The sequence shown here is derived from an EMBL/GenBank/DDBJ whole genome shotgun (WGS) entry which is preliminary data.</text>
</comment>
<dbReference type="RefSeq" id="WP_231649372.1">
    <property type="nucleotide sequence ID" value="NZ_CAUPKV010000003.1"/>
</dbReference>
<evidence type="ECO:0000259" key="4">
    <source>
        <dbReference type="PROSITE" id="PS50995"/>
    </source>
</evidence>
<name>A0A087DHT1_9BIFI</name>
<keyword evidence="2" id="KW-0238">DNA-binding</keyword>
<keyword evidence="3" id="KW-0804">Transcription</keyword>
<dbReference type="Pfam" id="PF12802">
    <property type="entry name" value="MarR_2"/>
    <property type="match status" value="1"/>
</dbReference>
<dbReference type="InterPro" id="IPR036390">
    <property type="entry name" value="WH_DNA-bd_sf"/>
</dbReference>
<dbReference type="Proteomes" id="UP000029033">
    <property type="component" value="Unassembled WGS sequence"/>
</dbReference>
<dbReference type="PANTHER" id="PTHR33164:SF43">
    <property type="entry name" value="HTH-TYPE TRANSCRIPTIONAL REPRESSOR YETL"/>
    <property type="match status" value="1"/>
</dbReference>
<dbReference type="InterPro" id="IPR023187">
    <property type="entry name" value="Tscrpt_reg_MarR-type_CS"/>
</dbReference>
<dbReference type="STRING" id="158787.BSCA_0898"/>
<dbReference type="EMBL" id="JGZO01000004">
    <property type="protein sequence ID" value="KFI95081.1"/>
    <property type="molecule type" value="Genomic_DNA"/>
</dbReference>
<dbReference type="eggNOG" id="COG1846">
    <property type="taxonomic scope" value="Bacteria"/>
</dbReference>
<dbReference type="SUPFAM" id="SSF46785">
    <property type="entry name" value="Winged helix' DNA-binding domain"/>
    <property type="match status" value="1"/>
</dbReference>
<dbReference type="PROSITE" id="PS50995">
    <property type="entry name" value="HTH_MARR_2"/>
    <property type="match status" value="1"/>
</dbReference>
<dbReference type="SMART" id="SM00347">
    <property type="entry name" value="HTH_MARR"/>
    <property type="match status" value="1"/>
</dbReference>
<dbReference type="PROSITE" id="PS01117">
    <property type="entry name" value="HTH_MARR_1"/>
    <property type="match status" value="1"/>
</dbReference>
<organism evidence="5 6">
    <name type="scientific">Bifidobacterium scardovii</name>
    <dbReference type="NCBI Taxonomy" id="158787"/>
    <lineage>
        <taxon>Bacteria</taxon>
        <taxon>Bacillati</taxon>
        <taxon>Actinomycetota</taxon>
        <taxon>Actinomycetes</taxon>
        <taxon>Bifidobacteriales</taxon>
        <taxon>Bifidobacteriaceae</taxon>
        <taxon>Bifidobacterium</taxon>
    </lineage>
</organism>
<dbReference type="InterPro" id="IPR036388">
    <property type="entry name" value="WH-like_DNA-bd_sf"/>
</dbReference>
<dbReference type="PRINTS" id="PR00598">
    <property type="entry name" value="HTHMARR"/>
</dbReference>
<evidence type="ECO:0000256" key="3">
    <source>
        <dbReference type="ARBA" id="ARBA00023163"/>
    </source>
</evidence>
<reference evidence="5 6" key="1">
    <citation type="submission" date="2014-03" db="EMBL/GenBank/DDBJ databases">
        <title>Genomics of Bifidobacteria.</title>
        <authorList>
            <person name="Ventura M."/>
            <person name="Milani C."/>
            <person name="Lugli G.A."/>
        </authorList>
    </citation>
    <scope>NUCLEOTIDE SEQUENCE [LARGE SCALE GENOMIC DNA]</scope>
    <source>
        <strain evidence="5 6">LMG 21589</strain>
    </source>
</reference>
<evidence type="ECO:0000313" key="6">
    <source>
        <dbReference type="Proteomes" id="UP000029033"/>
    </source>
</evidence>
<gene>
    <name evidence="5" type="ORF">BSCA_0898</name>
</gene>
<dbReference type="InterPro" id="IPR039422">
    <property type="entry name" value="MarR/SlyA-like"/>
</dbReference>